<feature type="transmembrane region" description="Helical" evidence="1">
    <location>
        <begin position="40"/>
        <end position="59"/>
    </location>
</feature>
<evidence type="ECO:0000313" key="4">
    <source>
        <dbReference type="Proteomes" id="UP000248795"/>
    </source>
</evidence>
<dbReference type="Proteomes" id="UP000248795">
    <property type="component" value="Unassembled WGS sequence"/>
</dbReference>
<dbReference type="AlphaFoldDB" id="A0A2W2BD93"/>
<feature type="transmembrane region" description="Helical" evidence="1">
    <location>
        <begin position="264"/>
        <end position="282"/>
    </location>
</feature>
<feature type="transmembrane region" description="Helical" evidence="1">
    <location>
        <begin position="152"/>
        <end position="171"/>
    </location>
</feature>
<keyword evidence="1" id="KW-1133">Transmembrane helix</keyword>
<feature type="transmembrane region" description="Helical" evidence="1">
    <location>
        <begin position="71"/>
        <end position="90"/>
    </location>
</feature>
<reference evidence="4" key="1">
    <citation type="submission" date="2018-06" db="EMBL/GenBank/DDBJ databases">
        <title>Aestuariibacter litoralis strain KCTC 52945T.</title>
        <authorList>
            <person name="Li X."/>
            <person name="Salam N."/>
            <person name="Li J.-L."/>
            <person name="Chen Y.-M."/>
            <person name="Yang Z.-W."/>
            <person name="Zhang L.-Y."/>
            <person name="Han M.-X."/>
            <person name="Xiao M."/>
            <person name="Li W.-J."/>
        </authorList>
    </citation>
    <scope>NUCLEOTIDE SEQUENCE [LARGE SCALE GENOMIC DNA]</scope>
    <source>
        <strain evidence="4">KCTC 52945</strain>
    </source>
</reference>
<dbReference type="Pfam" id="PF00892">
    <property type="entry name" value="EamA"/>
    <property type="match status" value="2"/>
</dbReference>
<dbReference type="PANTHER" id="PTHR22911">
    <property type="entry name" value="ACYL-MALONYL CONDENSING ENZYME-RELATED"/>
    <property type="match status" value="1"/>
</dbReference>
<keyword evidence="1" id="KW-0812">Transmembrane</keyword>
<organism evidence="3 4">
    <name type="scientific">Aestuariivirga litoralis</name>
    <dbReference type="NCBI Taxonomy" id="2650924"/>
    <lineage>
        <taxon>Bacteria</taxon>
        <taxon>Pseudomonadati</taxon>
        <taxon>Pseudomonadota</taxon>
        <taxon>Alphaproteobacteria</taxon>
        <taxon>Hyphomicrobiales</taxon>
        <taxon>Aestuariivirgaceae</taxon>
        <taxon>Aestuariivirga</taxon>
    </lineage>
</organism>
<keyword evidence="1" id="KW-0472">Membrane</keyword>
<feature type="transmembrane region" description="Helical" evidence="1">
    <location>
        <begin position="178"/>
        <end position="200"/>
    </location>
</feature>
<keyword evidence="4" id="KW-1185">Reference proteome</keyword>
<evidence type="ECO:0000259" key="2">
    <source>
        <dbReference type="Pfam" id="PF00892"/>
    </source>
</evidence>
<feature type="transmembrane region" description="Helical" evidence="1">
    <location>
        <begin position="102"/>
        <end position="120"/>
    </location>
</feature>
<dbReference type="GO" id="GO:0016020">
    <property type="term" value="C:membrane"/>
    <property type="evidence" value="ECO:0007669"/>
    <property type="project" value="InterPro"/>
</dbReference>
<sequence>MSAEQHRQHRIGLLLAAGAALCWSTSGLFVRGISADLMTMLFWRGIFSGSAVFALFLLMERGRSLAILRSLRWPALGVALLSAAGMITGIGSLRYTTVADAMVIYATVPFVTAALAYLVIGEKPSRSTLIGSTVALLGVGIMLWGAKMGGSLFGQFLAVLMTLSMAGFTTIMRKYRDVPMLPAMAASAWICSLACFWFAAPLSISFHDFWLCAAFGIVQNAAGLALYTFGSKRVPAAEATLLAALEVPFTPLWVFVFLGETPSLQTLVGGGIVLAALTMHILSEFRRRPAAMAMPV</sequence>
<feature type="transmembrane region" description="Helical" evidence="1">
    <location>
        <begin position="12"/>
        <end position="34"/>
    </location>
</feature>
<accession>A0A2W2BD93</accession>
<feature type="domain" description="EamA" evidence="2">
    <location>
        <begin position="11"/>
        <end position="143"/>
    </location>
</feature>
<dbReference type="SUPFAM" id="SSF103481">
    <property type="entry name" value="Multidrug resistance efflux transporter EmrE"/>
    <property type="match status" value="2"/>
</dbReference>
<protein>
    <submittedName>
        <fullName evidence="3">EamA/RhaT family transporter</fullName>
    </submittedName>
</protein>
<feature type="transmembrane region" description="Helical" evidence="1">
    <location>
        <begin position="239"/>
        <end position="258"/>
    </location>
</feature>
<gene>
    <name evidence="3" type="ORF">DK847_04405</name>
</gene>
<dbReference type="InterPro" id="IPR037185">
    <property type="entry name" value="EmrE-like"/>
</dbReference>
<evidence type="ECO:0000256" key="1">
    <source>
        <dbReference type="SAM" id="Phobius"/>
    </source>
</evidence>
<dbReference type="InterPro" id="IPR000620">
    <property type="entry name" value="EamA_dom"/>
</dbReference>
<proteinExistence type="predicted"/>
<evidence type="ECO:0000313" key="3">
    <source>
        <dbReference type="EMBL" id="PZF78204.1"/>
    </source>
</evidence>
<dbReference type="PANTHER" id="PTHR22911:SF135">
    <property type="entry name" value="BLR4310 PROTEIN"/>
    <property type="match status" value="1"/>
</dbReference>
<dbReference type="EMBL" id="QKVK01000002">
    <property type="protein sequence ID" value="PZF78204.1"/>
    <property type="molecule type" value="Genomic_DNA"/>
</dbReference>
<feature type="domain" description="EamA" evidence="2">
    <location>
        <begin position="153"/>
        <end position="279"/>
    </location>
</feature>
<feature type="transmembrane region" description="Helical" evidence="1">
    <location>
        <begin position="206"/>
        <end position="227"/>
    </location>
</feature>
<comment type="caution">
    <text evidence="3">The sequence shown here is derived from an EMBL/GenBank/DDBJ whole genome shotgun (WGS) entry which is preliminary data.</text>
</comment>
<feature type="transmembrane region" description="Helical" evidence="1">
    <location>
        <begin position="127"/>
        <end position="146"/>
    </location>
</feature>
<name>A0A2W2BD93_9HYPH</name>